<reference evidence="8 9" key="1">
    <citation type="submission" date="2023-04" db="EMBL/GenBank/DDBJ databases">
        <title>A long-awaited taxogenomic arrangement of the family Halomonadaceae.</title>
        <authorList>
            <person name="De La Haba R."/>
            <person name="Chuvochina M."/>
            <person name="Wittouck S."/>
            <person name="Arahal D.R."/>
            <person name="Sanchez-Porro C."/>
            <person name="Hugenholtz P."/>
            <person name="Ventosa A."/>
        </authorList>
    </citation>
    <scope>NUCLEOTIDE SEQUENCE [LARGE SCALE GENOMIC DNA]</scope>
    <source>
        <strain evidence="8 9">DSM 17332</strain>
    </source>
</reference>
<keyword evidence="3 6" id="KW-0479">Metal-binding</keyword>
<dbReference type="InterPro" id="IPR009056">
    <property type="entry name" value="Cyt_c-like_dom"/>
</dbReference>
<dbReference type="PANTHER" id="PTHR37823">
    <property type="entry name" value="CYTOCHROME C-553-LIKE"/>
    <property type="match status" value="1"/>
</dbReference>
<dbReference type="RefSeq" id="WP_309636059.1">
    <property type="nucleotide sequence ID" value="NZ_JARWAL010000003.1"/>
</dbReference>
<proteinExistence type="predicted"/>
<evidence type="ECO:0000256" key="3">
    <source>
        <dbReference type="ARBA" id="ARBA00022723"/>
    </source>
</evidence>
<keyword evidence="4" id="KW-0249">Electron transport</keyword>
<dbReference type="SUPFAM" id="SSF46626">
    <property type="entry name" value="Cytochrome c"/>
    <property type="match status" value="1"/>
</dbReference>
<accession>A0ABU1GKD2</accession>
<sequence length="136" mass="14921">MLALLLSGQALSHGDVTPQPVDTRGLEPLGDEWLDENPYREEHPQHELAVDVGASAYNANCAACHGLEAKSGGIAPDLRELENGAWGDEWYKELVTQGSERGGRVLMPRMSDYVSQEGLWAIRAWLETVSFETAGR</sequence>
<protein>
    <submittedName>
        <fullName evidence="8">Cytochrome c-550 PedF</fullName>
    </submittedName>
</protein>
<evidence type="ECO:0000259" key="7">
    <source>
        <dbReference type="PROSITE" id="PS51007"/>
    </source>
</evidence>
<dbReference type="PANTHER" id="PTHR37823:SF4">
    <property type="entry name" value="MENAQUINOL-CYTOCHROME C REDUCTASE CYTOCHROME B_C SUBUNIT"/>
    <property type="match status" value="1"/>
</dbReference>
<dbReference type="EMBL" id="JARWAL010000003">
    <property type="protein sequence ID" value="MDR5892017.1"/>
    <property type="molecule type" value="Genomic_DNA"/>
</dbReference>
<evidence type="ECO:0000256" key="4">
    <source>
        <dbReference type="ARBA" id="ARBA00022982"/>
    </source>
</evidence>
<dbReference type="Proteomes" id="UP001252270">
    <property type="component" value="Unassembled WGS sequence"/>
</dbReference>
<dbReference type="InterPro" id="IPR051811">
    <property type="entry name" value="Cytochrome_c550/c551-like"/>
</dbReference>
<organism evidence="8 9">
    <name type="scientific">Halomonas mongoliensis</name>
    <dbReference type="NCBI Taxonomy" id="321265"/>
    <lineage>
        <taxon>Bacteria</taxon>
        <taxon>Pseudomonadati</taxon>
        <taxon>Pseudomonadota</taxon>
        <taxon>Gammaproteobacteria</taxon>
        <taxon>Oceanospirillales</taxon>
        <taxon>Halomonadaceae</taxon>
        <taxon>Halomonas</taxon>
    </lineage>
</organism>
<gene>
    <name evidence="8" type="primary">pedF</name>
    <name evidence="8" type="ORF">QC820_04250</name>
</gene>
<dbReference type="InterPro" id="IPR036909">
    <property type="entry name" value="Cyt_c-like_dom_sf"/>
</dbReference>
<keyword evidence="9" id="KW-1185">Reference proteome</keyword>
<keyword evidence="5 6" id="KW-0408">Iron</keyword>
<evidence type="ECO:0000256" key="5">
    <source>
        <dbReference type="ARBA" id="ARBA00023004"/>
    </source>
</evidence>
<comment type="caution">
    <text evidence="8">The sequence shown here is derived from an EMBL/GenBank/DDBJ whole genome shotgun (WGS) entry which is preliminary data.</text>
</comment>
<dbReference type="Pfam" id="PF13442">
    <property type="entry name" value="Cytochrome_CBB3"/>
    <property type="match status" value="1"/>
</dbReference>
<evidence type="ECO:0000256" key="1">
    <source>
        <dbReference type="ARBA" id="ARBA00022448"/>
    </source>
</evidence>
<evidence type="ECO:0000256" key="6">
    <source>
        <dbReference type="PROSITE-ProRule" id="PRU00433"/>
    </source>
</evidence>
<dbReference type="NCBIfam" id="TIGR04494">
    <property type="entry name" value="c550_PedF"/>
    <property type="match status" value="1"/>
</dbReference>
<keyword evidence="1" id="KW-0813">Transport</keyword>
<evidence type="ECO:0000256" key="2">
    <source>
        <dbReference type="ARBA" id="ARBA00022617"/>
    </source>
</evidence>
<feature type="domain" description="Cytochrome c" evidence="7">
    <location>
        <begin position="48"/>
        <end position="130"/>
    </location>
</feature>
<dbReference type="PROSITE" id="PS51007">
    <property type="entry name" value="CYTC"/>
    <property type="match status" value="1"/>
</dbReference>
<name>A0ABU1GKD2_9GAMM</name>
<dbReference type="Gene3D" id="1.10.760.10">
    <property type="entry name" value="Cytochrome c-like domain"/>
    <property type="match status" value="1"/>
</dbReference>
<evidence type="ECO:0000313" key="9">
    <source>
        <dbReference type="Proteomes" id="UP001252270"/>
    </source>
</evidence>
<keyword evidence="2 6" id="KW-0349">Heme</keyword>
<evidence type="ECO:0000313" key="8">
    <source>
        <dbReference type="EMBL" id="MDR5892017.1"/>
    </source>
</evidence>
<dbReference type="InterPro" id="IPR030991">
    <property type="entry name" value="c550_proteobact"/>
</dbReference>